<dbReference type="AlphaFoldDB" id="A0A0P1IB66"/>
<dbReference type="RefSeq" id="WP_131726305.1">
    <property type="nucleotide sequence ID" value="NZ_CYUD01000007.1"/>
</dbReference>
<protein>
    <recommendedName>
        <fullName evidence="3">Sulfotransferase family protein</fullName>
    </recommendedName>
</protein>
<evidence type="ECO:0000313" key="1">
    <source>
        <dbReference type="EMBL" id="CUK02561.1"/>
    </source>
</evidence>
<dbReference type="EMBL" id="CYUD01000007">
    <property type="protein sequence ID" value="CUK02561.1"/>
    <property type="molecule type" value="Genomic_DNA"/>
</dbReference>
<dbReference type="Proteomes" id="UP000051260">
    <property type="component" value="Unassembled WGS sequence"/>
</dbReference>
<dbReference type="Gene3D" id="3.40.50.300">
    <property type="entry name" value="P-loop containing nucleotide triphosphate hydrolases"/>
    <property type="match status" value="1"/>
</dbReference>
<evidence type="ECO:0000313" key="2">
    <source>
        <dbReference type="Proteomes" id="UP000051260"/>
    </source>
</evidence>
<evidence type="ECO:0008006" key="3">
    <source>
        <dbReference type="Google" id="ProtNLM"/>
    </source>
</evidence>
<gene>
    <name evidence="1" type="ORF">RUE5091_02366</name>
</gene>
<proteinExistence type="predicted"/>
<organism evidence="1 2">
    <name type="scientific">Ruegeria denitrificans</name>
    <dbReference type="NCBI Taxonomy" id="1715692"/>
    <lineage>
        <taxon>Bacteria</taxon>
        <taxon>Pseudomonadati</taxon>
        <taxon>Pseudomonadota</taxon>
        <taxon>Alphaproteobacteria</taxon>
        <taxon>Rhodobacterales</taxon>
        <taxon>Roseobacteraceae</taxon>
        <taxon>Ruegeria</taxon>
    </lineage>
</organism>
<dbReference type="InterPro" id="IPR027417">
    <property type="entry name" value="P-loop_NTPase"/>
</dbReference>
<name>A0A0P1IB66_9RHOB</name>
<accession>A0A0P1IB66</accession>
<reference evidence="2" key="1">
    <citation type="submission" date="2015-09" db="EMBL/GenBank/DDBJ databases">
        <authorList>
            <person name="Rodrigo-Torres L."/>
            <person name="Arahal D.R."/>
        </authorList>
    </citation>
    <scope>NUCLEOTIDE SEQUENCE [LARGE SCALE GENOMIC DNA]</scope>
    <source>
        <strain evidence="2">CECT 5091</strain>
    </source>
</reference>
<sequence>MADMSQDFDDLFLEKFGVSFSDSAGDLSKFKLSPEDRWKLVSEVLSILPQPSAALFIHVPKTGGTTFGESVAERRLRNVVSCDAPPVQFLAMLRDCFAAPNSRGILFRAHHDYGTIFRHNSPSQFDFIFSSFRDPLEVHISNATMIVERLDKFYQGVDQGPAVLGFCEIWDRALNQEGLNFEVSSTFVAAVLSMDYYKKSMSGVYYRFFGKCSDEQLRNVEFFNYKHFDSIMVEKFGFAEPPERKNVVTNKRLKVQNIAEEISTALLENDAQIVARIKSHIPERWR</sequence>
<keyword evidence="2" id="KW-1185">Reference proteome</keyword>